<dbReference type="CTD" id="9822059"/>
<reference evidence="4 5" key="1">
    <citation type="submission" date="2019-12" db="EMBL/GenBank/DDBJ databases">
        <title>Chromosome-level assembly of the Caenorhabditis remanei genome.</title>
        <authorList>
            <person name="Teterina A.A."/>
            <person name="Willis J.H."/>
            <person name="Phillips P.C."/>
        </authorList>
    </citation>
    <scope>NUCLEOTIDE SEQUENCE [LARGE SCALE GENOMIC DNA]</scope>
    <source>
        <strain evidence="4 5">PX506</strain>
        <tissue evidence="4">Whole organism</tissue>
    </source>
</reference>
<evidence type="ECO:0000313" key="4">
    <source>
        <dbReference type="EMBL" id="KAF1748216.1"/>
    </source>
</evidence>
<dbReference type="AlphaFoldDB" id="A0A6A5FZX3"/>
<dbReference type="InterPro" id="IPR036465">
    <property type="entry name" value="vWFA_dom_sf"/>
</dbReference>
<proteinExistence type="predicted"/>
<organism evidence="4 5">
    <name type="scientific">Caenorhabditis remanei</name>
    <name type="common">Caenorhabditis vulgaris</name>
    <dbReference type="NCBI Taxonomy" id="31234"/>
    <lineage>
        <taxon>Eukaryota</taxon>
        <taxon>Metazoa</taxon>
        <taxon>Ecdysozoa</taxon>
        <taxon>Nematoda</taxon>
        <taxon>Chromadorea</taxon>
        <taxon>Rhabditida</taxon>
        <taxon>Rhabditina</taxon>
        <taxon>Rhabditomorpha</taxon>
        <taxon>Rhabditoidea</taxon>
        <taxon>Rhabditidae</taxon>
        <taxon>Peloderinae</taxon>
        <taxon>Caenorhabditis</taxon>
    </lineage>
</organism>
<sequence>MWKLVIVFLYFTTLATGQYPDEGEKDGLLHNPPGAVPPMPPTDPPGYDPELLATPTPSSQPSPGLRAPPLPTWTQKTEESSSDTLSSGDGNQETHVGEESGDGSGNASGTSEGSAGVLEEGSADSEDFFEPSGEGAQEDSFPDIMHSLDEEAALLGVDCPSDVIFIIDATSSVRTFFDQYVHFVEKVIEGLDIQPSVDRVGAIVYSSAHKQRVKISLGEHKDKGSLIAAVESLPFFSGITATGEALKFAANHTEGRRQNLTLTFVVLTDGYSYDLIESGARLLREVPNSKVYAVTIGESYLRKELDLITGNPANVLIGSMSYGALVKRIKSCEARIRAMERKDELVRPGEFLSDRFQNRKPVNENVEEHKPKEEIVQKTEQLPVKDCRYDIGIIFDSSGSLEKNFQKQLKFATTLVEQMPISPNATRVAIIQFAGKTKLRVLADFAQKKSAAELKTIIGRSHFFSGTTFTNGALKTMADLFQKSKRADAKLKVVLFTDGYSAEDTSEGAEALKSQGVVVYTVGISTEKSAGLNMKELHGMATSPNHFFNASDFVELSKNFPSSQNC</sequence>
<dbReference type="KEGG" id="crq:GCK72_024683"/>
<accession>A0A6A5FZX3</accession>
<dbReference type="InterPro" id="IPR050525">
    <property type="entry name" value="ECM_Assembly_Org"/>
</dbReference>
<dbReference type="CDD" id="cd01450">
    <property type="entry name" value="vWFA_subfamily_ECM"/>
    <property type="match status" value="1"/>
</dbReference>
<feature type="compositionally biased region" description="Polar residues" evidence="1">
    <location>
        <begin position="82"/>
        <end position="94"/>
    </location>
</feature>
<feature type="signal peptide" evidence="2">
    <location>
        <begin position="1"/>
        <end position="17"/>
    </location>
</feature>
<dbReference type="Pfam" id="PF00092">
    <property type="entry name" value="VWA"/>
    <property type="match status" value="2"/>
</dbReference>
<dbReference type="PROSITE" id="PS50234">
    <property type="entry name" value="VWFA"/>
    <property type="match status" value="2"/>
</dbReference>
<feature type="region of interest" description="Disordered" evidence="1">
    <location>
        <begin position="22"/>
        <end position="141"/>
    </location>
</feature>
<dbReference type="InterPro" id="IPR002035">
    <property type="entry name" value="VWF_A"/>
</dbReference>
<dbReference type="SMART" id="SM00327">
    <property type="entry name" value="VWA"/>
    <property type="match status" value="2"/>
</dbReference>
<dbReference type="Gene3D" id="3.40.50.410">
    <property type="entry name" value="von Willebrand factor, type A domain"/>
    <property type="match status" value="2"/>
</dbReference>
<name>A0A6A5FZX3_CAERE</name>
<evidence type="ECO:0000313" key="5">
    <source>
        <dbReference type="Proteomes" id="UP000483820"/>
    </source>
</evidence>
<dbReference type="PANTHER" id="PTHR24020:SF84">
    <property type="entry name" value="VWFA DOMAIN-CONTAINING PROTEIN"/>
    <property type="match status" value="1"/>
</dbReference>
<dbReference type="RefSeq" id="XP_003117783.2">
    <property type="nucleotide sequence ID" value="XM_003117735.2"/>
</dbReference>
<feature type="compositionally biased region" description="Pro residues" evidence="1">
    <location>
        <begin position="34"/>
        <end position="47"/>
    </location>
</feature>
<dbReference type="Proteomes" id="UP000483820">
    <property type="component" value="Chromosome X"/>
</dbReference>
<dbReference type="SUPFAM" id="SSF53300">
    <property type="entry name" value="vWA-like"/>
    <property type="match status" value="2"/>
</dbReference>
<protein>
    <recommendedName>
        <fullName evidence="3">VWFA domain-containing protein</fullName>
    </recommendedName>
</protein>
<keyword evidence="2" id="KW-0732">Signal</keyword>
<dbReference type="EMBL" id="WUAV01000006">
    <property type="protein sequence ID" value="KAF1748216.1"/>
    <property type="molecule type" value="Genomic_DNA"/>
</dbReference>
<comment type="caution">
    <text evidence="4">The sequence shown here is derived from an EMBL/GenBank/DDBJ whole genome shotgun (WGS) entry which is preliminary data.</text>
</comment>
<feature type="domain" description="VWFA" evidence="3">
    <location>
        <begin position="390"/>
        <end position="564"/>
    </location>
</feature>
<evidence type="ECO:0000256" key="1">
    <source>
        <dbReference type="SAM" id="MobiDB-lite"/>
    </source>
</evidence>
<dbReference type="GeneID" id="9822059"/>
<feature type="domain" description="VWFA" evidence="3">
    <location>
        <begin position="162"/>
        <end position="356"/>
    </location>
</feature>
<evidence type="ECO:0000259" key="3">
    <source>
        <dbReference type="PROSITE" id="PS50234"/>
    </source>
</evidence>
<gene>
    <name evidence="4" type="ORF">GCK72_024683</name>
</gene>
<feature type="chain" id="PRO_5025452694" description="VWFA domain-containing protein" evidence="2">
    <location>
        <begin position="18"/>
        <end position="566"/>
    </location>
</feature>
<dbReference type="PANTHER" id="PTHR24020">
    <property type="entry name" value="COLLAGEN ALPHA"/>
    <property type="match status" value="1"/>
</dbReference>
<evidence type="ECO:0000256" key="2">
    <source>
        <dbReference type="SAM" id="SignalP"/>
    </source>
</evidence>